<reference evidence="1 2" key="1">
    <citation type="submission" date="2010-12" db="EMBL/GenBank/DDBJ databases">
        <authorList>
            <person name="Muzny D."/>
            <person name="Qin X."/>
            <person name="Deng J."/>
            <person name="Jiang H."/>
            <person name="Liu Y."/>
            <person name="Qu J."/>
            <person name="Song X.-Z."/>
            <person name="Zhang L."/>
            <person name="Thornton R."/>
            <person name="Coyle M."/>
            <person name="Francisco L."/>
            <person name="Jackson L."/>
            <person name="Javaid M."/>
            <person name="Korchina V."/>
            <person name="Kovar C."/>
            <person name="Mata R."/>
            <person name="Mathew T."/>
            <person name="Ngo R."/>
            <person name="Nguyen L."/>
            <person name="Nguyen N."/>
            <person name="Okwuonu G."/>
            <person name="Ongeri F."/>
            <person name="Pham C."/>
            <person name="Simmons D."/>
            <person name="Wilczek-Boney K."/>
            <person name="Hale W."/>
            <person name="Jakkamsetti A."/>
            <person name="Pham P."/>
            <person name="Ruth R."/>
            <person name="San Lucas F."/>
            <person name="Warren J."/>
            <person name="Zhang J."/>
            <person name="Zhao Z."/>
            <person name="Zhou C."/>
            <person name="Zhu D."/>
            <person name="Lee S."/>
            <person name="Bess C."/>
            <person name="Blankenburg K."/>
            <person name="Forbes L."/>
            <person name="Fu Q."/>
            <person name="Gubbala S."/>
            <person name="Hirani K."/>
            <person name="Jayaseelan J.C."/>
            <person name="Lara F."/>
            <person name="Munidasa M."/>
            <person name="Palculict T."/>
            <person name="Patil S."/>
            <person name="Pu L.-L."/>
            <person name="Saada N."/>
            <person name="Tang L."/>
            <person name="Weissenberger G."/>
            <person name="Zhu Y."/>
            <person name="Hemphill L."/>
            <person name="Shang Y."/>
            <person name="Youmans B."/>
            <person name="Ayvaz T."/>
            <person name="Ross M."/>
            <person name="Santibanez J."/>
            <person name="Aqrawi P."/>
            <person name="Gross S."/>
            <person name="Joshi V."/>
            <person name="Fowler G."/>
            <person name="Nazareth L."/>
            <person name="Reid J."/>
            <person name="Worley K."/>
            <person name="Petrosino J."/>
            <person name="Highlander S."/>
            <person name="Gibbs R."/>
        </authorList>
    </citation>
    <scope>NUCLEOTIDE SEQUENCE [LARGE SCALE GENOMIC DNA]</scope>
    <source>
        <strain evidence="1 2">ATCC 700641</strain>
    </source>
</reference>
<comment type="caution">
    <text evidence="1">The sequence shown here is derived from an EMBL/GenBank/DDBJ whole genome shotgun (WGS) entry which is preliminary data.</text>
</comment>
<proteinExistence type="predicted"/>
<evidence type="ECO:0000313" key="2">
    <source>
        <dbReference type="Proteomes" id="UP000002814"/>
    </source>
</evidence>
<name>E7SCS3_9STRE</name>
<organism evidence="1 2">
    <name type="scientific">Streptococcus australis ATCC 700641</name>
    <dbReference type="NCBI Taxonomy" id="888833"/>
    <lineage>
        <taxon>Bacteria</taxon>
        <taxon>Bacillati</taxon>
        <taxon>Bacillota</taxon>
        <taxon>Bacilli</taxon>
        <taxon>Lactobacillales</taxon>
        <taxon>Streptococcaceae</taxon>
        <taxon>Streptococcus</taxon>
    </lineage>
</organism>
<dbReference type="HOGENOM" id="CLU_3296920_0_0_9"/>
<protein>
    <submittedName>
        <fullName evidence="1">Uncharacterized protein</fullName>
    </submittedName>
</protein>
<sequence>MIDINRTSYISIVTIWKEIYNKLTFHFYPDFLHFCKVLKN</sequence>
<dbReference type="EMBL" id="AEQR01000021">
    <property type="protein sequence ID" value="EFV98647.1"/>
    <property type="molecule type" value="Genomic_DNA"/>
</dbReference>
<keyword evidence="2" id="KW-1185">Reference proteome</keyword>
<dbReference type="PATRIC" id="fig|888833.12.peg.1201"/>
<evidence type="ECO:0000313" key="1">
    <source>
        <dbReference type="EMBL" id="EFV98647.1"/>
    </source>
</evidence>
<dbReference type="Proteomes" id="UP000002814">
    <property type="component" value="Unassembled WGS sequence"/>
</dbReference>
<gene>
    <name evidence="1" type="ORF">HMPREF9421_1859</name>
</gene>
<dbReference type="AlphaFoldDB" id="E7SCS3"/>
<accession>E7SCS3</accession>